<keyword evidence="4" id="KW-1133">Transmembrane helix</keyword>
<sequence>MKKERSNNNLNKIANLMLAVGLICLVVPTGLWLNAKYYQWHEVKKWQPVARVSADSNGVNPDNAKDGNPKADGSVEGSATAGDIADLVAADPEATGKSIAFVVIPKLDLSLSIIEGETWSNLAKGPVRVSKTAQIGAAGTSLISGHRTMYAAPFHDLDKLDIADSVFVYTEQALFVYTVIGIKRVRPDDWSDIKSGGERRLVLSTCDPIYSAAKRLLIIAKLSDAQKLDGAN</sequence>
<dbReference type="NCBIfam" id="TIGR01076">
    <property type="entry name" value="sortase_fam"/>
    <property type="match status" value="1"/>
</dbReference>
<dbReference type="InterPro" id="IPR023365">
    <property type="entry name" value="Sortase_dom-sf"/>
</dbReference>
<evidence type="ECO:0008006" key="7">
    <source>
        <dbReference type="Google" id="ProtNLM"/>
    </source>
</evidence>
<feature type="active site" description="Proton donor/acceptor" evidence="2">
    <location>
        <position position="146"/>
    </location>
</feature>
<evidence type="ECO:0000256" key="2">
    <source>
        <dbReference type="PIRSR" id="PIRSR605754-1"/>
    </source>
</evidence>
<organism evidence="5 6">
    <name type="scientific">Candidatus Aquicultor primus</name>
    <dbReference type="NCBI Taxonomy" id="1797195"/>
    <lineage>
        <taxon>Bacteria</taxon>
        <taxon>Bacillati</taxon>
        <taxon>Actinomycetota</taxon>
        <taxon>Candidatus Aquicultoria</taxon>
        <taxon>Candidatus Aquicultorales</taxon>
        <taxon>Candidatus Aquicultoraceae</taxon>
        <taxon>Candidatus Aquicultor</taxon>
    </lineage>
</organism>
<dbReference type="AlphaFoldDB" id="A0A1F2UJ38"/>
<reference evidence="5 6" key="1">
    <citation type="journal article" date="2016" name="Nat. Commun.">
        <title>Thousands of microbial genomes shed light on interconnected biogeochemical processes in an aquifer system.</title>
        <authorList>
            <person name="Anantharaman K."/>
            <person name="Brown C.T."/>
            <person name="Hug L.A."/>
            <person name="Sharon I."/>
            <person name="Castelle C.J."/>
            <person name="Probst A.J."/>
            <person name="Thomas B.C."/>
            <person name="Singh A."/>
            <person name="Wilkins M.J."/>
            <person name="Karaoz U."/>
            <person name="Brodie E.L."/>
            <person name="Williams K.H."/>
            <person name="Hubbard S.S."/>
            <person name="Banfield J.F."/>
        </authorList>
    </citation>
    <scope>NUCLEOTIDE SEQUENCE [LARGE SCALE GENOMIC DNA]</scope>
</reference>
<evidence type="ECO:0000313" key="5">
    <source>
        <dbReference type="EMBL" id="OFW33034.1"/>
    </source>
</evidence>
<dbReference type="Proteomes" id="UP000178086">
    <property type="component" value="Unassembled WGS sequence"/>
</dbReference>
<dbReference type="SUPFAM" id="SSF63817">
    <property type="entry name" value="Sortase"/>
    <property type="match status" value="1"/>
</dbReference>
<protein>
    <recommendedName>
        <fullName evidence="7">Class E sortase</fullName>
    </recommendedName>
</protein>
<dbReference type="GO" id="GO:0016787">
    <property type="term" value="F:hydrolase activity"/>
    <property type="evidence" value="ECO:0007669"/>
    <property type="project" value="UniProtKB-KW"/>
</dbReference>
<keyword evidence="1" id="KW-0378">Hydrolase</keyword>
<evidence type="ECO:0000256" key="3">
    <source>
        <dbReference type="SAM" id="MobiDB-lite"/>
    </source>
</evidence>
<accession>A0A1F2UJ38</accession>
<evidence type="ECO:0000256" key="4">
    <source>
        <dbReference type="SAM" id="Phobius"/>
    </source>
</evidence>
<dbReference type="EMBL" id="MELI01000078">
    <property type="protein sequence ID" value="OFW33034.1"/>
    <property type="molecule type" value="Genomic_DNA"/>
</dbReference>
<dbReference type="CDD" id="cd05830">
    <property type="entry name" value="Sortase_E"/>
    <property type="match status" value="1"/>
</dbReference>
<dbReference type="Gene3D" id="2.40.260.10">
    <property type="entry name" value="Sortase"/>
    <property type="match status" value="1"/>
</dbReference>
<feature type="region of interest" description="Disordered" evidence="3">
    <location>
        <begin position="54"/>
        <end position="78"/>
    </location>
</feature>
<feature type="transmembrane region" description="Helical" evidence="4">
    <location>
        <begin position="12"/>
        <end position="33"/>
    </location>
</feature>
<evidence type="ECO:0000256" key="1">
    <source>
        <dbReference type="ARBA" id="ARBA00022801"/>
    </source>
</evidence>
<keyword evidence="4" id="KW-0812">Transmembrane</keyword>
<gene>
    <name evidence="5" type="ORF">A2074_03815</name>
</gene>
<name>A0A1F2UJ38_9ACTN</name>
<dbReference type="Pfam" id="PF04203">
    <property type="entry name" value="Sortase"/>
    <property type="match status" value="1"/>
</dbReference>
<comment type="caution">
    <text evidence="5">The sequence shown here is derived from an EMBL/GenBank/DDBJ whole genome shotgun (WGS) entry which is preliminary data.</text>
</comment>
<keyword evidence="4" id="KW-0472">Membrane</keyword>
<proteinExistence type="predicted"/>
<evidence type="ECO:0000313" key="6">
    <source>
        <dbReference type="Proteomes" id="UP000178086"/>
    </source>
</evidence>
<dbReference type="InterPro" id="IPR042003">
    <property type="entry name" value="Sortase_E"/>
</dbReference>
<feature type="active site" description="Acyl-thioester intermediate" evidence="2">
    <location>
        <position position="206"/>
    </location>
</feature>
<dbReference type="InterPro" id="IPR005754">
    <property type="entry name" value="Sortase"/>
</dbReference>